<protein>
    <submittedName>
        <fullName evidence="1">Uncharacterized protein</fullName>
    </submittedName>
</protein>
<evidence type="ECO:0000313" key="1">
    <source>
        <dbReference type="EMBL" id="KAJ7544257.1"/>
    </source>
</evidence>
<sequence length="310" mass="34473">MLLLRPRPPPPFPSTARLFLSTLAPRSAIASCFSKHQFQQQQIASDRATILAPYRSIPLNSANFRRIDRAIAASFPRISCNFQSMASSTGTAQILTSEQLEEDAKFWEQVQAHQRAAVKLPHPEQARVVLNSCNYGTLSTISQKYEQFPVGSLVQFATDSYGQPVLAVSSLSPHTKDLGTNPKCSLMVPKDPQNKSSTIVTIIGDAFLASEQEWGELRALYLKKYPDAFWVDFGDFRIFRIEPRHVRFVTGVATGFAEVADFSGEELKAANVDAVAQFSAPISVPLKHFYDQGEVAKSCFYLRNLFRSTS</sequence>
<dbReference type="EMBL" id="CM055100">
    <property type="protein sequence ID" value="KAJ7544257.1"/>
    <property type="molecule type" value="Genomic_DNA"/>
</dbReference>
<accession>A0ACC2CQL5</accession>
<comment type="caution">
    <text evidence="1">The sequence shown here is derived from an EMBL/GenBank/DDBJ whole genome shotgun (WGS) entry which is preliminary data.</text>
</comment>
<dbReference type="Proteomes" id="UP001162992">
    <property type="component" value="Chromosome 9"/>
</dbReference>
<reference evidence="2" key="1">
    <citation type="journal article" date="2024" name="Proc. Natl. Acad. Sci. U.S.A.">
        <title>Extraordinary preservation of gene collinearity over three hundred million years revealed in homosporous lycophytes.</title>
        <authorList>
            <person name="Li C."/>
            <person name="Wickell D."/>
            <person name="Kuo L.Y."/>
            <person name="Chen X."/>
            <person name="Nie B."/>
            <person name="Liao X."/>
            <person name="Peng D."/>
            <person name="Ji J."/>
            <person name="Jenkins J."/>
            <person name="Williams M."/>
            <person name="Shu S."/>
            <person name="Plott C."/>
            <person name="Barry K."/>
            <person name="Rajasekar S."/>
            <person name="Grimwood J."/>
            <person name="Han X."/>
            <person name="Sun S."/>
            <person name="Hou Z."/>
            <person name="He W."/>
            <person name="Dai G."/>
            <person name="Sun C."/>
            <person name="Schmutz J."/>
            <person name="Leebens-Mack J.H."/>
            <person name="Li F.W."/>
            <person name="Wang L."/>
        </authorList>
    </citation>
    <scope>NUCLEOTIDE SEQUENCE [LARGE SCALE GENOMIC DNA]</scope>
    <source>
        <strain evidence="2">cv. PW_Plant_1</strain>
    </source>
</reference>
<evidence type="ECO:0000313" key="2">
    <source>
        <dbReference type="Proteomes" id="UP001162992"/>
    </source>
</evidence>
<keyword evidence="2" id="KW-1185">Reference proteome</keyword>
<proteinExistence type="predicted"/>
<organism evidence="1 2">
    <name type="scientific">Diphasiastrum complanatum</name>
    <name type="common">Issler's clubmoss</name>
    <name type="synonym">Lycopodium complanatum</name>
    <dbReference type="NCBI Taxonomy" id="34168"/>
    <lineage>
        <taxon>Eukaryota</taxon>
        <taxon>Viridiplantae</taxon>
        <taxon>Streptophyta</taxon>
        <taxon>Embryophyta</taxon>
        <taxon>Tracheophyta</taxon>
        <taxon>Lycopodiopsida</taxon>
        <taxon>Lycopodiales</taxon>
        <taxon>Lycopodiaceae</taxon>
        <taxon>Lycopodioideae</taxon>
        <taxon>Diphasiastrum</taxon>
    </lineage>
</organism>
<name>A0ACC2CQL5_DIPCM</name>
<gene>
    <name evidence="1" type="ORF">O6H91_09G071000</name>
</gene>